<keyword evidence="3" id="KW-1185">Reference proteome</keyword>
<accession>A0AAV4TXH7</accession>
<organism evidence="2 3">
    <name type="scientific">Caerostris darwini</name>
    <dbReference type="NCBI Taxonomy" id="1538125"/>
    <lineage>
        <taxon>Eukaryota</taxon>
        <taxon>Metazoa</taxon>
        <taxon>Ecdysozoa</taxon>
        <taxon>Arthropoda</taxon>
        <taxon>Chelicerata</taxon>
        <taxon>Arachnida</taxon>
        <taxon>Araneae</taxon>
        <taxon>Araneomorphae</taxon>
        <taxon>Entelegynae</taxon>
        <taxon>Araneoidea</taxon>
        <taxon>Araneidae</taxon>
        <taxon>Caerostris</taxon>
    </lineage>
</organism>
<feature type="compositionally biased region" description="Polar residues" evidence="1">
    <location>
        <begin position="74"/>
        <end position="87"/>
    </location>
</feature>
<feature type="region of interest" description="Disordered" evidence="1">
    <location>
        <begin position="45"/>
        <end position="87"/>
    </location>
</feature>
<evidence type="ECO:0000313" key="3">
    <source>
        <dbReference type="Proteomes" id="UP001054837"/>
    </source>
</evidence>
<gene>
    <name evidence="2" type="primary">AVEN_159253_1</name>
    <name evidence="2" type="ORF">CDAR_127921</name>
</gene>
<reference evidence="2 3" key="1">
    <citation type="submission" date="2021-06" db="EMBL/GenBank/DDBJ databases">
        <title>Caerostris darwini draft genome.</title>
        <authorList>
            <person name="Kono N."/>
            <person name="Arakawa K."/>
        </authorList>
    </citation>
    <scope>NUCLEOTIDE SEQUENCE [LARGE SCALE GENOMIC DNA]</scope>
</reference>
<evidence type="ECO:0000313" key="2">
    <source>
        <dbReference type="EMBL" id="GIY49869.1"/>
    </source>
</evidence>
<sequence length="87" mass="9746">MEDGDVSKETVPPLTSSIKKRTQKCRREIPNQYFQGSSLYILRHLPHPSADDNANNKTKTPWNKQACHPPLKKQSPSTQKTSGTSPS</sequence>
<comment type="caution">
    <text evidence="2">The sequence shown here is derived from an EMBL/GenBank/DDBJ whole genome shotgun (WGS) entry which is preliminary data.</text>
</comment>
<dbReference type="Proteomes" id="UP001054837">
    <property type="component" value="Unassembled WGS sequence"/>
</dbReference>
<dbReference type="AlphaFoldDB" id="A0AAV4TXH7"/>
<proteinExistence type="predicted"/>
<feature type="compositionally biased region" description="Polar residues" evidence="1">
    <location>
        <begin position="52"/>
        <end position="63"/>
    </location>
</feature>
<evidence type="ECO:0000256" key="1">
    <source>
        <dbReference type="SAM" id="MobiDB-lite"/>
    </source>
</evidence>
<protein>
    <submittedName>
        <fullName evidence="2">Uncharacterized protein</fullName>
    </submittedName>
</protein>
<dbReference type="EMBL" id="BPLQ01010311">
    <property type="protein sequence ID" value="GIY49869.1"/>
    <property type="molecule type" value="Genomic_DNA"/>
</dbReference>
<feature type="region of interest" description="Disordered" evidence="1">
    <location>
        <begin position="1"/>
        <end position="30"/>
    </location>
</feature>
<name>A0AAV4TXH7_9ARAC</name>